<keyword evidence="1" id="KW-0812">Transmembrane</keyword>
<accession>A0A4Q0M8D7</accession>
<feature type="transmembrane region" description="Helical" evidence="1">
    <location>
        <begin position="162"/>
        <end position="185"/>
    </location>
</feature>
<protein>
    <submittedName>
        <fullName evidence="2">EpsG family protein</fullName>
    </submittedName>
</protein>
<dbReference type="InterPro" id="IPR049458">
    <property type="entry name" value="EpsG-like"/>
</dbReference>
<evidence type="ECO:0000313" key="2">
    <source>
        <dbReference type="EMBL" id="RXF69418.1"/>
    </source>
</evidence>
<proteinExistence type="predicted"/>
<gene>
    <name evidence="2" type="ORF">EKH83_12105</name>
</gene>
<evidence type="ECO:0000313" key="3">
    <source>
        <dbReference type="Proteomes" id="UP000290848"/>
    </source>
</evidence>
<feature type="transmembrane region" description="Helical" evidence="1">
    <location>
        <begin position="315"/>
        <end position="332"/>
    </location>
</feature>
<feature type="transmembrane region" description="Helical" evidence="1">
    <location>
        <begin position="240"/>
        <end position="259"/>
    </location>
</feature>
<dbReference type="AlphaFoldDB" id="A0A4Q0M8D7"/>
<sequence>MWLFFVLIFYIIILSLHYCSNSRLDSKRFVIAYFSIITILIMFRSESVGNDTDQYIHLFNTIAEKKNIQEYLHESRFEVGFVYLNRILSSISSDPQILFIVSGFITAYSFARFIYQYSELPWLSSLMFMTLQFYDLTLTGARQALAIGILLFSYDFLLKRKFIPYFALVLLASAIHTSSILFLILYPLTSQKVGKNFFIYSTIVTLLVFVFFSTFLSLVMPVLPQYTNYFNEGGDSYSNSATVAIGLMLGLWLIMFVIARKAKKRQIPITDRSKCKRIFTQYPKAVENVFAVSVWLGIIMLFLALHGTILNRYKYVFSASMLAFYPNALNGIRGKKRSLLINVSCIVFVVYIIIIYVFRPEWQSTYPYSFFWNK</sequence>
<evidence type="ECO:0000256" key="1">
    <source>
        <dbReference type="SAM" id="Phobius"/>
    </source>
</evidence>
<keyword evidence="1" id="KW-1133">Transmembrane helix</keyword>
<name>A0A4Q0M8D7_9SPHI</name>
<feature type="transmembrane region" description="Helical" evidence="1">
    <location>
        <begin position="197"/>
        <end position="220"/>
    </location>
</feature>
<comment type="caution">
    <text evidence="2">The sequence shown here is derived from an EMBL/GenBank/DDBJ whole genome shotgun (WGS) entry which is preliminary data.</text>
</comment>
<feature type="transmembrane region" description="Helical" evidence="1">
    <location>
        <begin position="97"/>
        <end position="115"/>
    </location>
</feature>
<dbReference type="EMBL" id="RXOC01000007">
    <property type="protein sequence ID" value="RXF69418.1"/>
    <property type="molecule type" value="Genomic_DNA"/>
</dbReference>
<organism evidence="2 3">
    <name type="scientific">Arcticibacter tournemirensis</name>
    <dbReference type="NCBI Taxonomy" id="699437"/>
    <lineage>
        <taxon>Bacteria</taxon>
        <taxon>Pseudomonadati</taxon>
        <taxon>Bacteroidota</taxon>
        <taxon>Sphingobacteriia</taxon>
        <taxon>Sphingobacteriales</taxon>
        <taxon>Sphingobacteriaceae</taxon>
        <taxon>Arcticibacter</taxon>
    </lineage>
</organism>
<feature type="transmembrane region" description="Helical" evidence="1">
    <location>
        <begin position="29"/>
        <end position="45"/>
    </location>
</feature>
<dbReference type="Proteomes" id="UP000290848">
    <property type="component" value="Unassembled WGS sequence"/>
</dbReference>
<feature type="transmembrane region" description="Helical" evidence="1">
    <location>
        <begin position="289"/>
        <end position="309"/>
    </location>
</feature>
<feature type="transmembrane region" description="Helical" evidence="1">
    <location>
        <begin position="339"/>
        <end position="358"/>
    </location>
</feature>
<dbReference type="Pfam" id="PF14897">
    <property type="entry name" value="EpsG"/>
    <property type="match status" value="1"/>
</dbReference>
<reference evidence="2 3" key="1">
    <citation type="submission" date="2018-12" db="EMBL/GenBank/DDBJ databases">
        <title>The Draft Genome Sequence of the Soil Bacterium Pedobacter tournemirensis R1.</title>
        <authorList>
            <person name="He J."/>
        </authorList>
    </citation>
    <scope>NUCLEOTIDE SEQUENCE [LARGE SCALE GENOMIC DNA]</scope>
    <source>
        <strain evidence="2 3">R1</strain>
    </source>
</reference>
<dbReference type="RefSeq" id="WP_128769690.1">
    <property type="nucleotide sequence ID" value="NZ_RXOC01000007.1"/>
</dbReference>
<keyword evidence="1" id="KW-0472">Membrane</keyword>